<dbReference type="EMBL" id="CP028956">
    <property type="protein sequence ID" value="AWC94939.1"/>
    <property type="molecule type" value="Genomic_DNA"/>
</dbReference>
<evidence type="ECO:0000313" key="1">
    <source>
        <dbReference type="EMBL" id="AWC92333.1"/>
    </source>
</evidence>
<dbReference type="Proteomes" id="UP000244682">
    <property type="component" value="Chromosome"/>
</dbReference>
<name>A0AAU8ZHN3_MORMO</name>
<dbReference type="AlphaFoldDB" id="A0AAU8ZHN3"/>
<organism evidence="1 3">
    <name type="scientific">Morganella morganii</name>
    <name type="common">Proteus morganii</name>
    <dbReference type="NCBI Taxonomy" id="582"/>
    <lineage>
        <taxon>Bacteria</taxon>
        <taxon>Pseudomonadati</taxon>
        <taxon>Pseudomonadota</taxon>
        <taxon>Gammaproteobacteria</taxon>
        <taxon>Enterobacterales</taxon>
        <taxon>Morganellaceae</taxon>
        <taxon>Morganella</taxon>
    </lineage>
</organism>
<protein>
    <submittedName>
        <fullName evidence="1">Uncharacterized protein</fullName>
    </submittedName>
</protein>
<proteinExistence type="predicted"/>
<accession>A0AAU8ZHN3</accession>
<dbReference type="RefSeq" id="WP_098935931.1">
    <property type="nucleotide sequence ID" value="NZ_CAXOSG010000001.1"/>
</dbReference>
<reference evidence="1 3" key="1">
    <citation type="submission" date="2018-04" db="EMBL/GenBank/DDBJ databases">
        <title>Whole genome sequencing of Morganella morganii AR_0133.</title>
        <authorList>
            <person name="Conlan S."/>
            <person name="Thomas P.J."/>
            <person name="Mullikin J."/>
            <person name="Frank K.M."/>
            <person name="Segre J.A."/>
        </authorList>
    </citation>
    <scope>NUCLEOTIDE SEQUENCE [LARGE SCALE GENOMIC DNA]</scope>
    <source>
        <strain evidence="1 3">AR_0133</strain>
    </source>
</reference>
<sequence length="72" mass="8502">MRKSIFIKRLYLSFGADTELWYTTRKNDSRLYSLFHVGFCPDYCPNVGMKAFVIDVTLPFLIFSIGWAKKRK</sequence>
<evidence type="ECO:0000313" key="2">
    <source>
        <dbReference type="EMBL" id="AWC94939.1"/>
    </source>
</evidence>
<dbReference type="EMBL" id="CP028956">
    <property type="protein sequence ID" value="AWC92333.1"/>
    <property type="molecule type" value="Genomic_DNA"/>
</dbReference>
<gene>
    <name evidence="1" type="ORF">AM380_01005</name>
    <name evidence="2" type="ORF">AM380_15460</name>
</gene>
<evidence type="ECO:0000313" key="3">
    <source>
        <dbReference type="Proteomes" id="UP000244682"/>
    </source>
</evidence>